<evidence type="ECO:0000313" key="3">
    <source>
        <dbReference type="EMBL" id="MXO91698.1"/>
    </source>
</evidence>
<evidence type="ECO:0000256" key="2">
    <source>
        <dbReference type="SAM" id="SignalP"/>
    </source>
</evidence>
<dbReference type="Pfam" id="PF13795">
    <property type="entry name" value="HupE_UreJ_2"/>
    <property type="match status" value="1"/>
</dbReference>
<dbReference type="InterPro" id="IPR032809">
    <property type="entry name" value="Put_HupE_UreJ"/>
</dbReference>
<keyword evidence="4" id="KW-1185">Reference proteome</keyword>
<protein>
    <submittedName>
        <fullName evidence="3">HupE/UreJ family protein</fullName>
    </submittedName>
</protein>
<dbReference type="Proteomes" id="UP000442714">
    <property type="component" value="Unassembled WGS sequence"/>
</dbReference>
<dbReference type="OrthoDB" id="9808870at2"/>
<keyword evidence="1" id="KW-0812">Transmembrane</keyword>
<evidence type="ECO:0000256" key="1">
    <source>
        <dbReference type="SAM" id="Phobius"/>
    </source>
</evidence>
<dbReference type="EMBL" id="WTYX01000002">
    <property type="protein sequence ID" value="MXO91698.1"/>
    <property type="molecule type" value="Genomic_DNA"/>
</dbReference>
<organism evidence="3 4">
    <name type="scientific">Pontixanthobacter aquaemixtae</name>
    <dbReference type="NCBI Taxonomy" id="1958940"/>
    <lineage>
        <taxon>Bacteria</taxon>
        <taxon>Pseudomonadati</taxon>
        <taxon>Pseudomonadota</taxon>
        <taxon>Alphaproteobacteria</taxon>
        <taxon>Sphingomonadales</taxon>
        <taxon>Erythrobacteraceae</taxon>
        <taxon>Pontixanthobacter</taxon>
    </lineage>
</organism>
<feature type="transmembrane region" description="Helical" evidence="1">
    <location>
        <begin position="268"/>
        <end position="297"/>
    </location>
</feature>
<proteinExistence type="predicted"/>
<gene>
    <name evidence="3" type="ORF">GRI41_12750</name>
</gene>
<feature type="transmembrane region" description="Helical" evidence="1">
    <location>
        <begin position="148"/>
        <end position="172"/>
    </location>
</feature>
<sequence>MRFLACLFAALAAAWALLPATAQADELRPGYLELTEQSQGVWQLSWKQTFTKPPAETPAPPLIPEPCDFEADPQIGAAQGAVIGSATLRCSAPLGGQSIAMPGLIGQSDMLVRVQPLGEPVQALRLTAKEPTAAIAAQPDTFQVLRTYFIIGVEHILAGWDHLLFVIALVLLIKNWRAVILAATAFTIAHSITLAVAALGYVGLPQAPVEALIALSILFLALEILRPEGEKLTLTRRFPWVVAFLFGLLHGFGFAGALNSIGLPEEDILAALLAFNIGVEAGQLLVIAVLLALLAVLRRMAVQALAPTVRFSAYGIGIIGAYWLVDRVIA</sequence>
<comment type="caution">
    <text evidence="3">The sequence shown here is derived from an EMBL/GenBank/DDBJ whole genome shotgun (WGS) entry which is preliminary data.</text>
</comment>
<feature type="transmembrane region" description="Helical" evidence="1">
    <location>
        <begin position="304"/>
        <end position="325"/>
    </location>
</feature>
<name>A0A844ZVD1_9SPHN</name>
<dbReference type="RefSeq" id="WP_160605407.1">
    <property type="nucleotide sequence ID" value="NZ_WTYX01000002.1"/>
</dbReference>
<feature type="transmembrane region" description="Helical" evidence="1">
    <location>
        <begin position="179"/>
        <end position="201"/>
    </location>
</feature>
<keyword evidence="1" id="KW-1133">Transmembrane helix</keyword>
<feature type="signal peptide" evidence="2">
    <location>
        <begin position="1"/>
        <end position="24"/>
    </location>
</feature>
<reference evidence="3 4" key="1">
    <citation type="submission" date="2019-12" db="EMBL/GenBank/DDBJ databases">
        <title>Genomic-based taxomic classification of the family Erythrobacteraceae.</title>
        <authorList>
            <person name="Xu L."/>
        </authorList>
    </citation>
    <scope>NUCLEOTIDE SEQUENCE [LARGE SCALE GENOMIC DNA]</scope>
    <source>
        <strain evidence="3 4">KCTC 52763</strain>
    </source>
</reference>
<dbReference type="AlphaFoldDB" id="A0A844ZVD1"/>
<accession>A0A844ZVD1</accession>
<feature type="transmembrane region" description="Helical" evidence="1">
    <location>
        <begin position="238"/>
        <end position="262"/>
    </location>
</feature>
<keyword evidence="1" id="KW-0472">Membrane</keyword>
<evidence type="ECO:0000313" key="4">
    <source>
        <dbReference type="Proteomes" id="UP000442714"/>
    </source>
</evidence>
<feature type="transmembrane region" description="Helical" evidence="1">
    <location>
        <begin position="207"/>
        <end position="226"/>
    </location>
</feature>
<keyword evidence="2" id="KW-0732">Signal</keyword>
<feature type="chain" id="PRO_5032986529" evidence="2">
    <location>
        <begin position="25"/>
        <end position="330"/>
    </location>
</feature>